<dbReference type="Gene3D" id="3.90.79.10">
    <property type="entry name" value="Nucleoside Triphosphate Pyrophosphohydrolase"/>
    <property type="match status" value="1"/>
</dbReference>
<sequence>MSSNLSYLDLIDICDNVQIYRPTPEELYDVKYKIDAQDKNKARHGEHLVPFALNPSPESPIIGLLRPIIVQQLRLENERSRQLVLPEIWVLDLDFDVSQYRGGEVGPRRVSFQSWLDTPSKRTAAMRETCERWRDTKLFDDVCGPKKWRAELYPIYADPFGVLDHPDGSLQAEGTKQLNFVFEMERSACALFGVVTYGVHMSIYQEVLGLDGEKSLAVWVPTRARTKPTFPGFLDNTVAGGIPSGMPVFESLVKECMEEASLGADVVRKHVRGAGAISYFFRTSKGWLQPEVEYVYDLPIPPGADPTLFEPKPSDDEVESFELMTQDILIEKLRLGLFKPNCALVLIDLFIRLGYITPDNEPDFMNIVTRLHSRFDYEQWKR</sequence>
<dbReference type="PANTHER" id="PTHR13622">
    <property type="entry name" value="THIAMIN PYROPHOSPHOKINASE"/>
    <property type="match status" value="1"/>
</dbReference>
<evidence type="ECO:0000259" key="1">
    <source>
        <dbReference type="PROSITE" id="PS51462"/>
    </source>
</evidence>
<feature type="domain" description="Nudix hydrolase" evidence="1">
    <location>
        <begin position="184"/>
        <end position="348"/>
    </location>
</feature>
<keyword evidence="3" id="KW-1185">Reference proteome</keyword>
<reference evidence="2 3" key="1">
    <citation type="submission" date="2014-04" db="EMBL/GenBank/DDBJ databases">
        <authorList>
            <consortium name="DOE Joint Genome Institute"/>
            <person name="Kuo A."/>
            <person name="Kohler A."/>
            <person name="Nagy L.G."/>
            <person name="Floudas D."/>
            <person name="Copeland A."/>
            <person name="Barry K.W."/>
            <person name="Cichocki N."/>
            <person name="Veneault-Fourrey C."/>
            <person name="LaButti K."/>
            <person name="Lindquist E.A."/>
            <person name="Lipzen A."/>
            <person name="Lundell T."/>
            <person name="Morin E."/>
            <person name="Murat C."/>
            <person name="Sun H."/>
            <person name="Tunlid A."/>
            <person name="Henrissat B."/>
            <person name="Grigoriev I.V."/>
            <person name="Hibbett D.S."/>
            <person name="Martin F."/>
            <person name="Nordberg H.P."/>
            <person name="Cantor M.N."/>
            <person name="Hua S.X."/>
        </authorList>
    </citation>
    <scope>NUCLEOTIDE SEQUENCE [LARGE SCALE GENOMIC DNA]</scope>
    <source>
        <strain evidence="2 3">LaAM-08-1</strain>
    </source>
</reference>
<dbReference type="AlphaFoldDB" id="A0A0C9X0J5"/>
<dbReference type="FunFam" id="3.90.79.10:FF:000019">
    <property type="entry name" value="Thiamin pyrophosphokinase, putative"/>
    <property type="match status" value="1"/>
</dbReference>
<dbReference type="PROSITE" id="PS51462">
    <property type="entry name" value="NUDIX"/>
    <property type="match status" value="1"/>
</dbReference>
<dbReference type="InterPro" id="IPR000086">
    <property type="entry name" value="NUDIX_hydrolase_dom"/>
</dbReference>
<dbReference type="Proteomes" id="UP000054477">
    <property type="component" value="Unassembled WGS sequence"/>
</dbReference>
<dbReference type="HOGENOM" id="CLU_048013_0_0_1"/>
<dbReference type="OrthoDB" id="10261522at2759"/>
<dbReference type="CDD" id="cd03676">
    <property type="entry name" value="NUDIX_Tnr3_like"/>
    <property type="match status" value="1"/>
</dbReference>
<proteinExistence type="predicted"/>
<protein>
    <recommendedName>
        <fullName evidence="1">Nudix hydrolase domain-containing protein</fullName>
    </recommendedName>
</protein>
<accession>A0A0C9X0J5</accession>
<dbReference type="STRING" id="1095629.A0A0C9X0J5"/>
<evidence type="ECO:0000313" key="3">
    <source>
        <dbReference type="Proteomes" id="UP000054477"/>
    </source>
</evidence>
<reference evidence="3" key="2">
    <citation type="submission" date="2015-01" db="EMBL/GenBank/DDBJ databases">
        <title>Evolutionary Origins and Diversification of the Mycorrhizal Mutualists.</title>
        <authorList>
            <consortium name="DOE Joint Genome Institute"/>
            <consortium name="Mycorrhizal Genomics Consortium"/>
            <person name="Kohler A."/>
            <person name="Kuo A."/>
            <person name="Nagy L.G."/>
            <person name="Floudas D."/>
            <person name="Copeland A."/>
            <person name="Barry K.W."/>
            <person name="Cichocki N."/>
            <person name="Veneault-Fourrey C."/>
            <person name="LaButti K."/>
            <person name="Lindquist E.A."/>
            <person name="Lipzen A."/>
            <person name="Lundell T."/>
            <person name="Morin E."/>
            <person name="Murat C."/>
            <person name="Riley R."/>
            <person name="Ohm R."/>
            <person name="Sun H."/>
            <person name="Tunlid A."/>
            <person name="Henrissat B."/>
            <person name="Grigoriev I.V."/>
            <person name="Hibbett D.S."/>
            <person name="Martin F."/>
        </authorList>
    </citation>
    <scope>NUCLEOTIDE SEQUENCE [LARGE SCALE GENOMIC DNA]</scope>
    <source>
        <strain evidence="3">LaAM-08-1</strain>
    </source>
</reference>
<evidence type="ECO:0000313" key="2">
    <source>
        <dbReference type="EMBL" id="KIJ98660.1"/>
    </source>
</evidence>
<dbReference type="EMBL" id="KN838664">
    <property type="protein sequence ID" value="KIJ98660.1"/>
    <property type="molecule type" value="Genomic_DNA"/>
</dbReference>
<gene>
    <name evidence="2" type="ORF">K443DRAFT_680584</name>
</gene>
<dbReference type="SUPFAM" id="SSF55811">
    <property type="entry name" value="Nudix"/>
    <property type="match status" value="1"/>
</dbReference>
<dbReference type="PANTHER" id="PTHR13622:SF8">
    <property type="entry name" value="THIAMIN PYROPHOSPHOKINASE 1"/>
    <property type="match status" value="1"/>
</dbReference>
<organism evidence="2 3">
    <name type="scientific">Laccaria amethystina LaAM-08-1</name>
    <dbReference type="NCBI Taxonomy" id="1095629"/>
    <lineage>
        <taxon>Eukaryota</taxon>
        <taxon>Fungi</taxon>
        <taxon>Dikarya</taxon>
        <taxon>Basidiomycota</taxon>
        <taxon>Agaricomycotina</taxon>
        <taxon>Agaricomycetes</taxon>
        <taxon>Agaricomycetidae</taxon>
        <taxon>Agaricales</taxon>
        <taxon>Agaricineae</taxon>
        <taxon>Hydnangiaceae</taxon>
        <taxon>Laccaria</taxon>
    </lineage>
</organism>
<dbReference type="InterPro" id="IPR015797">
    <property type="entry name" value="NUDIX_hydrolase-like_dom_sf"/>
</dbReference>
<dbReference type="GO" id="GO:0044715">
    <property type="term" value="F:8-oxo-dGDP phosphatase activity"/>
    <property type="evidence" value="ECO:0007669"/>
    <property type="project" value="UniProtKB-ARBA"/>
</dbReference>
<name>A0A0C9X0J5_9AGAR</name>